<keyword evidence="2" id="KW-1185">Reference proteome</keyword>
<protein>
    <submittedName>
        <fullName evidence="1">Uncharacterized protein</fullName>
    </submittedName>
</protein>
<proteinExistence type="predicted"/>
<dbReference type="Gramene" id="ERM98531">
    <property type="protein sequence ID" value="ERM98531"/>
    <property type="gene ID" value="AMTR_s00113p00105950"/>
</dbReference>
<accession>W1NPE1</accession>
<sequence>MSTSYASDCKELLGISFEKIRGRHDSEIHIKKLRWEFTRVPHRAERMMGGRAPQFSVSVGRRPSHKGRPLWKRIVLGRVSRCMVSLVTLHPNVLLDHRGMQSELGATSSFLVMGAHFLMRIRCLLKRRLLMRSGESRREREDSGCP</sequence>
<dbReference type="EMBL" id="KI395324">
    <property type="protein sequence ID" value="ERM98531.1"/>
    <property type="molecule type" value="Genomic_DNA"/>
</dbReference>
<dbReference type="HOGENOM" id="CLU_1857951_0_0_1"/>
<evidence type="ECO:0000313" key="2">
    <source>
        <dbReference type="Proteomes" id="UP000017836"/>
    </source>
</evidence>
<name>W1NPE1_AMBTC</name>
<dbReference type="Proteomes" id="UP000017836">
    <property type="component" value="Unassembled WGS sequence"/>
</dbReference>
<organism evidence="1 2">
    <name type="scientific">Amborella trichopoda</name>
    <dbReference type="NCBI Taxonomy" id="13333"/>
    <lineage>
        <taxon>Eukaryota</taxon>
        <taxon>Viridiplantae</taxon>
        <taxon>Streptophyta</taxon>
        <taxon>Embryophyta</taxon>
        <taxon>Tracheophyta</taxon>
        <taxon>Spermatophyta</taxon>
        <taxon>Magnoliopsida</taxon>
        <taxon>Amborellales</taxon>
        <taxon>Amborellaceae</taxon>
        <taxon>Amborella</taxon>
    </lineage>
</organism>
<evidence type="ECO:0000313" key="1">
    <source>
        <dbReference type="EMBL" id="ERM98531.1"/>
    </source>
</evidence>
<dbReference type="AlphaFoldDB" id="W1NPE1"/>
<gene>
    <name evidence="1" type="ORF">AMTR_s00113p00105950</name>
</gene>
<reference evidence="2" key="1">
    <citation type="journal article" date="2013" name="Science">
        <title>The Amborella genome and the evolution of flowering plants.</title>
        <authorList>
            <consortium name="Amborella Genome Project"/>
        </authorList>
    </citation>
    <scope>NUCLEOTIDE SEQUENCE [LARGE SCALE GENOMIC DNA]</scope>
</reference>